<evidence type="ECO:0000313" key="4">
    <source>
        <dbReference type="Proteomes" id="UP001314263"/>
    </source>
</evidence>
<proteinExistence type="predicted"/>
<organism evidence="3 4">
    <name type="scientific">Coccomyxa viridis</name>
    <dbReference type="NCBI Taxonomy" id="1274662"/>
    <lineage>
        <taxon>Eukaryota</taxon>
        <taxon>Viridiplantae</taxon>
        <taxon>Chlorophyta</taxon>
        <taxon>core chlorophytes</taxon>
        <taxon>Trebouxiophyceae</taxon>
        <taxon>Trebouxiophyceae incertae sedis</taxon>
        <taxon>Coccomyxaceae</taxon>
        <taxon>Coccomyxa</taxon>
    </lineage>
</organism>
<gene>
    <name evidence="3" type="ORF">CVIRNUC_008937</name>
</gene>
<dbReference type="Proteomes" id="UP001314263">
    <property type="component" value="Unassembled WGS sequence"/>
</dbReference>
<feature type="transmembrane region" description="Helical" evidence="2">
    <location>
        <begin position="76"/>
        <end position="94"/>
    </location>
</feature>
<feature type="region of interest" description="Disordered" evidence="1">
    <location>
        <begin position="273"/>
        <end position="304"/>
    </location>
</feature>
<comment type="caution">
    <text evidence="3">The sequence shown here is derived from an EMBL/GenBank/DDBJ whole genome shotgun (WGS) entry which is preliminary data.</text>
</comment>
<sequence>MADWGRRIDVVTWCFLGLNTCFWAISLGGVAALSRVYSGPSNNGQLAWWVIWFQAAALFMAALVQHQKWYSSRPMVMGLFCALTAVMMVQTHFANAQRQTAYGNVSYADTLSQQSQNLQNAQANLPALPPQLAGTLNGIISGLNNGMSQAAAEAAASGGAGRKLLALGRQLLESAADIQRRADVVFVGFVFMTLLDLGLLVLFGVQHPNCKQRSPRVYISGVDQGASQQGGGKERGNDRISLQVTAVPVSRQGSGVSVHELRLPSNNSAAACRVAGRRTSEGSPARQPQGERGPHSRPLSAVPLRESMDQYPSRLLSAPAMQLERCDPCPAPTVPTYGYPLR</sequence>
<keyword evidence="2" id="KW-0812">Transmembrane</keyword>
<feature type="transmembrane region" description="Helical" evidence="2">
    <location>
        <begin position="12"/>
        <end position="34"/>
    </location>
</feature>
<feature type="transmembrane region" description="Helical" evidence="2">
    <location>
        <begin position="184"/>
        <end position="205"/>
    </location>
</feature>
<evidence type="ECO:0000313" key="3">
    <source>
        <dbReference type="EMBL" id="CAK0785726.1"/>
    </source>
</evidence>
<name>A0AAV1IFY6_9CHLO</name>
<protein>
    <submittedName>
        <fullName evidence="3">Uncharacterized protein</fullName>
    </submittedName>
</protein>
<evidence type="ECO:0000256" key="2">
    <source>
        <dbReference type="SAM" id="Phobius"/>
    </source>
</evidence>
<evidence type="ECO:0000256" key="1">
    <source>
        <dbReference type="SAM" id="MobiDB-lite"/>
    </source>
</evidence>
<dbReference type="AlphaFoldDB" id="A0AAV1IFY6"/>
<accession>A0AAV1IFY6</accession>
<keyword evidence="2" id="KW-1133">Transmembrane helix</keyword>
<reference evidence="3 4" key="1">
    <citation type="submission" date="2023-10" db="EMBL/GenBank/DDBJ databases">
        <authorList>
            <person name="Maclean D."/>
            <person name="Macfadyen A."/>
        </authorList>
    </citation>
    <scope>NUCLEOTIDE SEQUENCE [LARGE SCALE GENOMIC DNA]</scope>
</reference>
<keyword evidence="4" id="KW-1185">Reference proteome</keyword>
<feature type="transmembrane region" description="Helical" evidence="2">
    <location>
        <begin position="46"/>
        <end position="64"/>
    </location>
</feature>
<keyword evidence="2" id="KW-0472">Membrane</keyword>
<dbReference type="EMBL" id="CAUYUE010000013">
    <property type="protein sequence ID" value="CAK0785726.1"/>
    <property type="molecule type" value="Genomic_DNA"/>
</dbReference>